<dbReference type="Pfam" id="PF01645">
    <property type="entry name" value="Glu_synthase"/>
    <property type="match status" value="1"/>
</dbReference>
<keyword evidence="6" id="KW-1185">Reference proteome</keyword>
<dbReference type="Proteomes" id="UP000010797">
    <property type="component" value="Chromosome"/>
</dbReference>
<dbReference type="SUPFAM" id="SSF51395">
    <property type="entry name" value="FMN-linked oxidoreductases"/>
    <property type="match status" value="1"/>
</dbReference>
<organism evidence="5 6">
    <name type="scientific">Desulfitobacterium dichloroeliminans (strain LMG P-21439 / DCA1)</name>
    <dbReference type="NCBI Taxonomy" id="871963"/>
    <lineage>
        <taxon>Bacteria</taxon>
        <taxon>Bacillati</taxon>
        <taxon>Bacillota</taxon>
        <taxon>Clostridia</taxon>
        <taxon>Eubacteriales</taxon>
        <taxon>Desulfitobacteriaceae</taxon>
        <taxon>Desulfitobacterium</taxon>
    </lineage>
</organism>
<dbReference type="PANTHER" id="PTHR43819">
    <property type="entry name" value="ARCHAEAL-TYPE GLUTAMATE SYNTHASE [NADPH]"/>
    <property type="match status" value="1"/>
</dbReference>
<comment type="similarity">
    <text evidence="1 2">Belongs to the glutamate synthase family.</text>
</comment>
<evidence type="ECO:0000259" key="4">
    <source>
        <dbReference type="Pfam" id="PF01645"/>
    </source>
</evidence>
<dbReference type="STRING" id="871963.Desdi_3076"/>
<dbReference type="InterPro" id="IPR002932">
    <property type="entry name" value="Glu_synthdom"/>
</dbReference>
<protein>
    <submittedName>
        <fullName evidence="5">Glutamate synthase family protein</fullName>
    </submittedName>
</protein>
<proteinExistence type="inferred from homology"/>
<accession>L0FCU8</accession>
<evidence type="ECO:0000256" key="3">
    <source>
        <dbReference type="SAM" id="Phobius"/>
    </source>
</evidence>
<dbReference type="GO" id="GO:0006537">
    <property type="term" value="P:glutamate biosynthetic process"/>
    <property type="evidence" value="ECO:0007669"/>
    <property type="project" value="InterPro"/>
</dbReference>
<dbReference type="GO" id="GO:0015930">
    <property type="term" value="F:glutamate synthase activity"/>
    <property type="evidence" value="ECO:0007669"/>
    <property type="project" value="InterPro"/>
</dbReference>
<gene>
    <name evidence="5" type="ordered locus">Desdi_3076</name>
</gene>
<dbReference type="KEGG" id="ddl:Desdi_3076"/>
<evidence type="ECO:0000256" key="2">
    <source>
        <dbReference type="PIRNR" id="PIRNR006429"/>
    </source>
</evidence>
<dbReference type="AlphaFoldDB" id="L0FCU8"/>
<dbReference type="Gene3D" id="3.20.20.70">
    <property type="entry name" value="Aldolase class I"/>
    <property type="match status" value="1"/>
</dbReference>
<dbReference type="HOGENOM" id="CLU_023342_2_1_9"/>
<dbReference type="eggNOG" id="COG0069">
    <property type="taxonomic scope" value="Bacteria"/>
</dbReference>
<dbReference type="InterPro" id="IPR013785">
    <property type="entry name" value="Aldolase_TIM"/>
</dbReference>
<keyword evidence="3" id="KW-1133">Transmembrane helix</keyword>
<dbReference type="CDD" id="cd02808">
    <property type="entry name" value="GltS_FMN"/>
    <property type="match status" value="1"/>
</dbReference>
<name>L0FCU8_DESDL</name>
<dbReference type="InterPro" id="IPR024188">
    <property type="entry name" value="GltB"/>
</dbReference>
<keyword evidence="3" id="KW-0812">Transmembrane</keyword>
<dbReference type="EMBL" id="CP003344">
    <property type="protein sequence ID" value="AGA70481.1"/>
    <property type="molecule type" value="Genomic_DNA"/>
</dbReference>
<feature type="domain" description="Glutamate synthase" evidence="4">
    <location>
        <begin position="128"/>
        <end position="438"/>
    </location>
</feature>
<dbReference type="PIRSF" id="PIRSF006429">
    <property type="entry name" value="GOGAT_lg_2"/>
    <property type="match status" value="1"/>
</dbReference>
<evidence type="ECO:0000313" key="6">
    <source>
        <dbReference type="Proteomes" id="UP000010797"/>
    </source>
</evidence>
<reference evidence="6" key="1">
    <citation type="submission" date="2012-02" db="EMBL/GenBank/DDBJ databases">
        <title>Complete sequence of Desulfitobacterium dichloroeliminans LMG P-21439.</title>
        <authorList>
            <person name="Lucas S."/>
            <person name="Han J."/>
            <person name="Lapidus A."/>
            <person name="Cheng J.-F."/>
            <person name="Goodwin L."/>
            <person name="Pitluck S."/>
            <person name="Peters L."/>
            <person name="Ovchinnikova G."/>
            <person name="Teshima H."/>
            <person name="Detter J.C."/>
            <person name="Han C."/>
            <person name="Tapia R."/>
            <person name="Land M."/>
            <person name="Hauser L."/>
            <person name="Kyrpides N."/>
            <person name="Ivanova N."/>
            <person name="Pagani I."/>
            <person name="Kruse T."/>
            <person name="de Vos W.M."/>
            <person name="Boon N."/>
            <person name="Smidt H."/>
            <person name="Woyke T."/>
        </authorList>
    </citation>
    <scope>NUCLEOTIDE SEQUENCE [LARGE SCALE GENOMIC DNA]</scope>
    <source>
        <strain evidence="6">LMG P-21439 / DCA1</strain>
    </source>
</reference>
<keyword evidence="3" id="KW-0472">Membrane</keyword>
<feature type="transmembrane region" description="Helical" evidence="3">
    <location>
        <begin position="6"/>
        <end position="30"/>
    </location>
</feature>
<sequence>MNSGLVYFGLGVVASFLGWMLLVLIAFFLGKRFFRTGVQRIFDLVVSRLLEDPFSENLLELWSAVRRTSFQNIIHISMRAETGKIIKRPLGSPKPFNHYDNLLFVPAQLVRSPIEVSVPVDLSVTLGPKAEKPMTLPIPLLIGGMGFGVGLSEQAKVALAKAAKELGTATNSGEGPFLAEERKAAGKFIWQVSRHDYGRDPQGIAAADMIEVQMGQGARMGGHVIEPHEIKGKAQKIMGISPVSSLKGYATFPDITSPQDWPRFIRDLRKEVGGKPIGLKLMGGGRLEADLAIAIEAGFDVICVGGSQGGTAASSPTISDDFGMPSINNLVRTQRYLKEQGVRHEVSLIAAGGYATPGECLKALALGADAIYVGTVPLFALVHKQIGKVMPWEPLTQLVYYNSKYKNRLDVELAAQSVVKVINSFTMEMEEGIRAMGKKSIADLGPHDLVALDQWTAELTGVPRA</sequence>
<evidence type="ECO:0000256" key="1">
    <source>
        <dbReference type="ARBA" id="ARBA00009716"/>
    </source>
</evidence>
<evidence type="ECO:0000313" key="5">
    <source>
        <dbReference type="EMBL" id="AGA70481.1"/>
    </source>
</evidence>
<dbReference type="PANTHER" id="PTHR43819:SF1">
    <property type="entry name" value="ARCHAEAL-TYPE GLUTAMATE SYNTHASE [NADPH]"/>
    <property type="match status" value="1"/>
</dbReference>